<evidence type="ECO:0000313" key="2">
    <source>
        <dbReference type="Proteomes" id="UP000095280"/>
    </source>
</evidence>
<dbReference type="WBParaSite" id="maker-unitig_32359-snap-gene-0.2-mRNA-1">
    <property type="protein sequence ID" value="maker-unitig_32359-snap-gene-0.2-mRNA-1"/>
    <property type="gene ID" value="maker-unitig_32359-snap-gene-0.2"/>
</dbReference>
<dbReference type="AlphaFoldDB" id="A0A1I8FF38"/>
<evidence type="ECO:0000313" key="3">
    <source>
        <dbReference type="WBParaSite" id="maker-unitig_32359-snap-gene-0.2-mRNA-1"/>
    </source>
</evidence>
<reference evidence="3" key="1">
    <citation type="submission" date="2016-11" db="UniProtKB">
        <authorList>
            <consortium name="WormBaseParasite"/>
        </authorList>
    </citation>
    <scope>IDENTIFICATION</scope>
</reference>
<feature type="region of interest" description="Disordered" evidence="1">
    <location>
        <begin position="228"/>
        <end position="248"/>
    </location>
</feature>
<feature type="compositionally biased region" description="Gly residues" evidence="1">
    <location>
        <begin position="260"/>
        <end position="275"/>
    </location>
</feature>
<feature type="compositionally biased region" description="Low complexity" evidence="1">
    <location>
        <begin position="232"/>
        <end position="242"/>
    </location>
</feature>
<protein>
    <submittedName>
        <fullName evidence="3">ADF-H domain-containing protein</fullName>
    </submittedName>
</protein>
<feature type="region of interest" description="Disordered" evidence="1">
    <location>
        <begin position="193"/>
        <end position="212"/>
    </location>
</feature>
<name>A0A1I8FF38_9PLAT</name>
<evidence type="ECO:0000256" key="1">
    <source>
        <dbReference type="SAM" id="MobiDB-lite"/>
    </source>
</evidence>
<keyword evidence="2" id="KW-1185">Reference proteome</keyword>
<feature type="region of interest" description="Disordered" evidence="1">
    <location>
        <begin position="288"/>
        <end position="330"/>
    </location>
</feature>
<feature type="region of interest" description="Disordered" evidence="1">
    <location>
        <begin position="256"/>
        <end position="275"/>
    </location>
</feature>
<feature type="compositionally biased region" description="Low complexity" evidence="1">
    <location>
        <begin position="291"/>
        <end position="306"/>
    </location>
</feature>
<organism evidence="2 3">
    <name type="scientific">Macrostomum lignano</name>
    <dbReference type="NCBI Taxonomy" id="282301"/>
    <lineage>
        <taxon>Eukaryota</taxon>
        <taxon>Metazoa</taxon>
        <taxon>Spiralia</taxon>
        <taxon>Lophotrochozoa</taxon>
        <taxon>Platyhelminthes</taxon>
        <taxon>Rhabditophora</taxon>
        <taxon>Macrostomorpha</taxon>
        <taxon>Macrostomida</taxon>
        <taxon>Macrostomidae</taxon>
        <taxon>Macrostomum</taxon>
    </lineage>
</organism>
<dbReference type="Proteomes" id="UP000095280">
    <property type="component" value="Unplaced"/>
</dbReference>
<sequence length="330" mass="35267">MLKCRNVVKTGSLLSTNLIVLKHESLMPLAMEDLARNWRALALTSCTNRVLFRIFYASSPLSTAYMPIDDAQSMLGRHFETVLSRPSRADRLRLRVPMARRGNTSGCRRFACAGGRRLADERHGLLAPTAAPIIGMLSGGRRSWTKLAEFISARGGERLAGWCRLRAAIELLSIISSLSNLRILTSRRASENAGAAEAGRQPQQPAFCSSKPTCRQNSQLIESGQRLCAVGQQPQPHQSKQQPPQPNIGQIQKALDSLFGGSGGGGSGAGAGGAGGGAVRLCPPLRCPFGQPSSSAQPSAAVPPAQRRGPQTGSVRRLSTRWGSGGHENW</sequence>
<proteinExistence type="predicted"/>
<accession>A0A1I8FF38</accession>
<feature type="compositionally biased region" description="Polar residues" evidence="1">
    <location>
        <begin position="201"/>
        <end position="212"/>
    </location>
</feature>